<dbReference type="RefSeq" id="WP_206868012.1">
    <property type="nucleotide sequence ID" value="NZ_BMBA01000001.1"/>
</dbReference>
<keyword evidence="2" id="KW-1185">Reference proteome</keyword>
<gene>
    <name evidence="1" type="ORF">CSC2_05430</name>
</gene>
<protein>
    <submittedName>
        <fullName evidence="1">Uncharacterized protein</fullName>
    </submittedName>
</protein>
<evidence type="ECO:0000313" key="1">
    <source>
        <dbReference type="EMBL" id="GFZ30017.1"/>
    </source>
</evidence>
<proteinExistence type="predicted"/>
<name>A0ABQ1E5I8_9CLOT</name>
<dbReference type="EMBL" id="BMBA01000001">
    <property type="protein sequence ID" value="GFZ30017.1"/>
    <property type="molecule type" value="Genomic_DNA"/>
</dbReference>
<evidence type="ECO:0000313" key="2">
    <source>
        <dbReference type="Proteomes" id="UP000663802"/>
    </source>
</evidence>
<accession>A0ABQ1E5I8</accession>
<organism evidence="1 2">
    <name type="scientific">Clostridium zeae</name>
    <dbReference type="NCBI Taxonomy" id="2759022"/>
    <lineage>
        <taxon>Bacteria</taxon>
        <taxon>Bacillati</taxon>
        <taxon>Bacillota</taxon>
        <taxon>Clostridia</taxon>
        <taxon>Eubacteriales</taxon>
        <taxon>Clostridiaceae</taxon>
        <taxon>Clostridium</taxon>
    </lineage>
</organism>
<comment type="caution">
    <text evidence="1">The sequence shown here is derived from an EMBL/GenBank/DDBJ whole genome shotgun (WGS) entry which is preliminary data.</text>
</comment>
<sequence length="91" mass="10793">MSSYYLFSDFDMYKGFTAEVRDNLLIDIKNNFKIVFIASSPDFFEISDKYAKRYLGWFSDIGIDFKSSKVIDNRRDICIWCNLFINNNISK</sequence>
<dbReference type="Proteomes" id="UP000663802">
    <property type="component" value="Unassembled WGS sequence"/>
</dbReference>
<reference evidence="1 2" key="1">
    <citation type="journal article" date="2021" name="Int. J. Syst. Evol. Microbiol.">
        <title>Clostridium zeae sp. nov., isolated from corn silage.</title>
        <authorList>
            <person name="Kobayashi H."/>
            <person name="Tanizawa Y."/>
            <person name="Yagura M."/>
            <person name="Sakamoto M."/>
            <person name="Ohkuma M."/>
            <person name="Tohno M."/>
        </authorList>
    </citation>
    <scope>NUCLEOTIDE SEQUENCE [LARGE SCALE GENOMIC DNA]</scope>
    <source>
        <strain evidence="1 2">CSC2</strain>
    </source>
</reference>